<evidence type="ECO:0000313" key="3">
    <source>
        <dbReference type="Proteomes" id="UP000694867"/>
    </source>
</evidence>
<reference evidence="4" key="1">
    <citation type="submission" date="2025-08" db="UniProtKB">
        <authorList>
            <consortium name="RefSeq"/>
        </authorList>
    </citation>
    <scope>IDENTIFICATION</scope>
</reference>
<protein>
    <submittedName>
        <fullName evidence="4">Uncharacterized protein LOC100902935 isoform X1</fullName>
    </submittedName>
</protein>
<feature type="domain" description="Spaetzle" evidence="2">
    <location>
        <begin position="135"/>
        <end position="233"/>
    </location>
</feature>
<sequence length="237" mass="27181">MSEWTVIIVRVLQFVAAVLTMMSRSSPLISSDGMIRRQMPVEDAANSTLNITENLLFNDTKGVAKPLAAFGEEERCDTEPFCETDEHPVPDEVQLKVLEENFDKLRAFFEKDDTDTPQLYRTSQLLDSQSPSFVQACDTQTKIIDRLKKVRDIDGNPHFLLNPDQGGYRQWIYYVRCREERGTCTNVEAHLPPNRQTYCATRLWRRVMTAINVTSYEPYEILVDVPGACTCYIKAQI</sequence>
<dbReference type="Proteomes" id="UP000694867">
    <property type="component" value="Unplaced"/>
</dbReference>
<gene>
    <name evidence="4" type="primary">LOC100902935</name>
</gene>
<dbReference type="InterPro" id="IPR029034">
    <property type="entry name" value="Cystine-knot_cytokine"/>
</dbReference>
<dbReference type="GeneID" id="100902935"/>
<proteinExistence type="predicted"/>
<accession>A0AAJ7L510</accession>
<dbReference type="RefSeq" id="XP_018495114.1">
    <property type="nucleotide sequence ID" value="XM_018639598.1"/>
</dbReference>
<evidence type="ECO:0000256" key="1">
    <source>
        <dbReference type="SAM" id="SignalP"/>
    </source>
</evidence>
<feature type="chain" id="PRO_5042465101" evidence="1">
    <location>
        <begin position="18"/>
        <end position="237"/>
    </location>
</feature>
<dbReference type="InterPro" id="IPR032104">
    <property type="entry name" value="Spaetzle"/>
</dbReference>
<keyword evidence="3" id="KW-1185">Reference proteome</keyword>
<evidence type="ECO:0000313" key="4">
    <source>
        <dbReference type="RefSeq" id="XP_018495114.1"/>
    </source>
</evidence>
<dbReference type="Gene3D" id="2.10.90.10">
    <property type="entry name" value="Cystine-knot cytokines"/>
    <property type="match status" value="1"/>
</dbReference>
<name>A0AAJ7L510_9ACAR</name>
<dbReference type="Pfam" id="PF16077">
    <property type="entry name" value="Spaetzle"/>
    <property type="match status" value="1"/>
</dbReference>
<evidence type="ECO:0000259" key="2">
    <source>
        <dbReference type="Pfam" id="PF16077"/>
    </source>
</evidence>
<keyword evidence="1" id="KW-0732">Signal</keyword>
<feature type="signal peptide" evidence="1">
    <location>
        <begin position="1"/>
        <end position="17"/>
    </location>
</feature>
<organism evidence="3 4">
    <name type="scientific">Galendromus occidentalis</name>
    <name type="common">western predatory mite</name>
    <dbReference type="NCBI Taxonomy" id="34638"/>
    <lineage>
        <taxon>Eukaryota</taxon>
        <taxon>Metazoa</taxon>
        <taxon>Ecdysozoa</taxon>
        <taxon>Arthropoda</taxon>
        <taxon>Chelicerata</taxon>
        <taxon>Arachnida</taxon>
        <taxon>Acari</taxon>
        <taxon>Parasitiformes</taxon>
        <taxon>Mesostigmata</taxon>
        <taxon>Gamasina</taxon>
        <taxon>Phytoseioidea</taxon>
        <taxon>Phytoseiidae</taxon>
        <taxon>Typhlodrominae</taxon>
        <taxon>Galendromus</taxon>
    </lineage>
</organism>
<dbReference type="SUPFAM" id="SSF57501">
    <property type="entry name" value="Cystine-knot cytokines"/>
    <property type="match status" value="1"/>
</dbReference>
<dbReference type="AlphaFoldDB" id="A0AAJ7L510"/>